<accession>A0A0S1AZH6</accession>
<name>A0A0S1AZH6_9GAMM</name>
<evidence type="ECO:0000313" key="1">
    <source>
        <dbReference type="EMBL" id="ALJ28153.1"/>
    </source>
</evidence>
<protein>
    <submittedName>
        <fullName evidence="1">Uncharacterized protein</fullName>
    </submittedName>
</protein>
<dbReference type="KEGG" id="sacz:AOT14_17720"/>
<organism evidence="1 2">
    <name type="scientific">Stenotrophomonas acidaminiphila</name>
    <dbReference type="NCBI Taxonomy" id="128780"/>
    <lineage>
        <taxon>Bacteria</taxon>
        <taxon>Pseudomonadati</taxon>
        <taxon>Pseudomonadota</taxon>
        <taxon>Gammaproteobacteria</taxon>
        <taxon>Lysobacterales</taxon>
        <taxon>Lysobacteraceae</taxon>
        <taxon>Stenotrophomonas</taxon>
    </lineage>
</organism>
<dbReference type="PATRIC" id="fig|128780.6.peg.1773"/>
<dbReference type="Proteomes" id="UP000061010">
    <property type="component" value="Chromosome"/>
</dbReference>
<keyword evidence="2" id="KW-1185">Reference proteome</keyword>
<dbReference type="EMBL" id="CP012900">
    <property type="protein sequence ID" value="ALJ28153.1"/>
    <property type="molecule type" value="Genomic_DNA"/>
</dbReference>
<reference evidence="1 2" key="1">
    <citation type="journal article" date="2015" name="Genome Announc.">
        <title>Complete Genome Sequencing of Stenotrophomonas acidaminiphila ZAC14D2_NAIMI4_2, a Multidrug-Resistant Strain Isolated from Sediments of a Polluted River in Mexico, Uncovers New Antibiotic Resistance Genes and a Novel Class-II Lasso Peptide Biosynthesis Gene Cluster.</title>
        <authorList>
            <person name="Vinuesa P."/>
            <person name="Ochoa-Sanchez L.E."/>
        </authorList>
    </citation>
    <scope>NUCLEOTIDE SEQUENCE [LARGE SCALE GENOMIC DNA]</scope>
    <source>
        <strain evidence="1 2">ZAC14D2_NAIMI4_2</strain>
    </source>
</reference>
<sequence>MRNLAVKGVQLYLVGPGQERRPVRRIATELADIKTMGIPARSAPVAANTLIEISTLADDQGNLARQIDCEGFRYKFKGSEIPWSLVVG</sequence>
<evidence type="ECO:0000313" key="2">
    <source>
        <dbReference type="Proteomes" id="UP000061010"/>
    </source>
</evidence>
<dbReference type="AlphaFoldDB" id="A0A0S1AZH6"/>
<proteinExistence type="predicted"/>
<gene>
    <name evidence="1" type="ORF">AOT14_17720</name>
</gene>